<keyword evidence="3 4" id="KW-0456">Lyase</keyword>
<comment type="similarity">
    <text evidence="4">Belongs to the UbiC family.</text>
</comment>
<dbReference type="InterPro" id="IPR028978">
    <property type="entry name" value="Chorismate_lyase_/UTRA_dom_sf"/>
</dbReference>
<dbReference type="EMBL" id="AONB01000021">
    <property type="protein sequence ID" value="EXJ09688.1"/>
    <property type="molecule type" value="Genomic_DNA"/>
</dbReference>
<keyword evidence="1 4" id="KW-0963">Cytoplasm</keyword>
<gene>
    <name evidence="4 5" type="primary">ubiC</name>
    <name evidence="5" type="ORF">D791_03360</name>
</gene>
<organism evidence="5 6">
    <name type="scientific">Nitrincola nitratireducens</name>
    <dbReference type="NCBI Taxonomy" id="1229521"/>
    <lineage>
        <taxon>Bacteria</taxon>
        <taxon>Pseudomonadati</taxon>
        <taxon>Pseudomonadota</taxon>
        <taxon>Gammaproteobacteria</taxon>
        <taxon>Oceanospirillales</taxon>
        <taxon>Oceanospirillaceae</taxon>
        <taxon>Nitrincola</taxon>
    </lineage>
</organism>
<dbReference type="GO" id="GO:0006744">
    <property type="term" value="P:ubiquinone biosynthetic process"/>
    <property type="evidence" value="ECO:0007669"/>
    <property type="project" value="UniProtKB-UniRule"/>
</dbReference>
<comment type="caution">
    <text evidence="5">The sequence shown here is derived from an EMBL/GenBank/DDBJ whole genome shotgun (WGS) entry which is preliminary data.</text>
</comment>
<feature type="binding site" evidence="4">
    <location>
        <position position="82"/>
    </location>
    <ligand>
        <name>substrate</name>
    </ligand>
</feature>
<dbReference type="EC" id="4.1.3.40" evidence="4"/>
<feature type="binding site" evidence="4">
    <location>
        <position position="165"/>
    </location>
    <ligand>
        <name>substrate</name>
    </ligand>
</feature>
<evidence type="ECO:0000256" key="1">
    <source>
        <dbReference type="ARBA" id="ARBA00022490"/>
    </source>
</evidence>
<dbReference type="PANTHER" id="PTHR38683:SF1">
    <property type="entry name" value="CHORISMATE PYRUVATE-LYASE"/>
    <property type="match status" value="1"/>
</dbReference>
<dbReference type="AlphaFoldDB" id="W9UR43"/>
<dbReference type="GO" id="GO:0008813">
    <property type="term" value="F:chorismate lyase activity"/>
    <property type="evidence" value="ECO:0007669"/>
    <property type="project" value="UniProtKB-UniRule"/>
</dbReference>
<dbReference type="STRING" id="1229521.D791_03360"/>
<reference evidence="6" key="1">
    <citation type="submission" date="2012-11" db="EMBL/GenBank/DDBJ databases">
        <authorList>
            <person name="Singh A."/>
            <person name="Pinnaka A.K."/>
            <person name="Vaidya B."/>
        </authorList>
    </citation>
    <scope>NUCLEOTIDE SEQUENCE [LARGE SCALE GENOMIC DNA]</scope>
    <source>
        <strain evidence="6">AK23</strain>
    </source>
</reference>
<dbReference type="GO" id="GO:0005829">
    <property type="term" value="C:cytosol"/>
    <property type="evidence" value="ECO:0007669"/>
    <property type="project" value="TreeGrafter"/>
</dbReference>
<dbReference type="HAMAP" id="MF_01632">
    <property type="entry name" value="UbiC"/>
    <property type="match status" value="1"/>
</dbReference>
<sequence>MHYSDIPLNGFTRSTWLSAKRRPALSSHWRNWLCDKGSLTEALIRASHGQFSVKLLSQNLAIPTKDEASALGLNPKQRVLIREVELLGHQQPWVYARSVVPVATLKQCHQRLNRLGSRSLGTMLFTDPTIKRGDIELCHFYANGQAYPSRRSVFWIAAHPLLVTEIFLPPMQQITYHPNA</sequence>
<name>W9UR43_9GAMM</name>
<evidence type="ECO:0000256" key="4">
    <source>
        <dbReference type="HAMAP-Rule" id="MF_01632"/>
    </source>
</evidence>
<evidence type="ECO:0000256" key="2">
    <source>
        <dbReference type="ARBA" id="ARBA00022688"/>
    </source>
</evidence>
<protein>
    <recommendedName>
        <fullName evidence="4">Probable chorismate pyruvate-lyase</fullName>
        <shortName evidence="4">CL</shortName>
        <shortName evidence="4">CPL</shortName>
        <ecNumber evidence="4">4.1.3.40</ecNumber>
    </recommendedName>
</protein>
<keyword evidence="6" id="KW-1185">Reference proteome</keyword>
<comment type="function">
    <text evidence="4">Removes the pyruvyl group from chorismate, with concomitant aromatization of the ring, to provide 4-hydroxybenzoate (4HB) for the ubiquinone pathway.</text>
</comment>
<accession>W9UR43</accession>
<evidence type="ECO:0000313" key="6">
    <source>
        <dbReference type="Proteomes" id="UP000019464"/>
    </source>
</evidence>
<reference evidence="5 6" key="2">
    <citation type="journal article" date="2015" name="Syst. Appl. Microbiol.">
        <title>Nitrincola nitratireducens sp. nov. isolated from a haloalkaline crater lake.</title>
        <authorList>
            <person name="Singh A."/>
            <person name="Vaidya B."/>
            <person name="Tanuku N.R."/>
            <person name="Pinnaka A.K."/>
        </authorList>
    </citation>
    <scope>NUCLEOTIDE SEQUENCE [LARGE SCALE GENOMIC DNA]</scope>
    <source>
        <strain evidence="5 6">AK23</strain>
    </source>
</reference>
<dbReference type="GO" id="GO:0042866">
    <property type="term" value="P:pyruvate biosynthetic process"/>
    <property type="evidence" value="ECO:0007669"/>
    <property type="project" value="UniProtKB-UniRule"/>
</dbReference>
<dbReference type="Pfam" id="PF04345">
    <property type="entry name" value="Chor_lyase"/>
    <property type="match status" value="1"/>
</dbReference>
<comment type="catalytic activity">
    <reaction evidence="4">
        <text>chorismate = 4-hydroxybenzoate + pyruvate</text>
        <dbReference type="Rhea" id="RHEA:16505"/>
        <dbReference type="ChEBI" id="CHEBI:15361"/>
        <dbReference type="ChEBI" id="CHEBI:17879"/>
        <dbReference type="ChEBI" id="CHEBI:29748"/>
        <dbReference type="EC" id="4.1.3.40"/>
    </reaction>
</comment>
<dbReference type="Proteomes" id="UP000019464">
    <property type="component" value="Unassembled WGS sequence"/>
</dbReference>
<comment type="subcellular location">
    <subcellularLocation>
        <location evidence="4">Cytoplasm</location>
    </subcellularLocation>
</comment>
<evidence type="ECO:0000256" key="3">
    <source>
        <dbReference type="ARBA" id="ARBA00023239"/>
    </source>
</evidence>
<dbReference type="OrthoDB" id="9789493at2"/>
<keyword evidence="2 4" id="KW-0831">Ubiquinone biosynthesis</keyword>
<keyword evidence="4 5" id="KW-0670">Pyruvate</keyword>
<comment type="caution">
    <text evidence="4">Lacks conserved residue(s) required for the propagation of feature annotation.</text>
</comment>
<dbReference type="PANTHER" id="PTHR38683">
    <property type="entry name" value="CHORISMATE PYRUVATE-LYASE"/>
    <property type="match status" value="1"/>
</dbReference>
<evidence type="ECO:0000313" key="5">
    <source>
        <dbReference type="EMBL" id="EXJ09688.1"/>
    </source>
</evidence>
<proteinExistence type="inferred from homology"/>
<feature type="binding site" evidence="4">
    <location>
        <position position="120"/>
    </location>
    <ligand>
        <name>substrate</name>
    </ligand>
</feature>
<dbReference type="Gene3D" id="3.40.1410.10">
    <property type="entry name" value="Chorismate lyase-like"/>
    <property type="match status" value="1"/>
</dbReference>
<dbReference type="UniPathway" id="UPA00232"/>
<dbReference type="SUPFAM" id="SSF64288">
    <property type="entry name" value="Chorismate lyase-like"/>
    <property type="match status" value="1"/>
</dbReference>
<comment type="pathway">
    <text evidence="4">Cofactor biosynthesis; ubiquinone biosynthesis.</text>
</comment>
<dbReference type="RefSeq" id="WP_051514599.1">
    <property type="nucleotide sequence ID" value="NZ_AONB01000021.1"/>
</dbReference>
<dbReference type="InterPro" id="IPR007440">
    <property type="entry name" value="Chorismate--pyruvate_lyase"/>
</dbReference>